<reference evidence="2" key="1">
    <citation type="submission" date="2019-07" db="EMBL/GenBank/DDBJ databases">
        <authorList>
            <person name="Palmer J.M."/>
        </authorList>
    </citation>
    <scope>NUCLEOTIDE SEQUENCE</scope>
    <source>
        <strain evidence="2">PC9</strain>
    </source>
</reference>
<dbReference type="VEuPathDB" id="FungiDB:PC9H_009785"/>
<keyword evidence="3" id="KW-1185">Reference proteome</keyword>
<name>A0A8H6ZMK2_PLEOS</name>
<gene>
    <name evidence="2" type="ORF">PC9H_009785</name>
</gene>
<organism evidence="2 3">
    <name type="scientific">Pleurotus ostreatus</name>
    <name type="common">Oyster mushroom</name>
    <name type="synonym">White-rot fungus</name>
    <dbReference type="NCBI Taxonomy" id="5322"/>
    <lineage>
        <taxon>Eukaryota</taxon>
        <taxon>Fungi</taxon>
        <taxon>Dikarya</taxon>
        <taxon>Basidiomycota</taxon>
        <taxon>Agaricomycotina</taxon>
        <taxon>Agaricomycetes</taxon>
        <taxon>Agaricomycetidae</taxon>
        <taxon>Agaricales</taxon>
        <taxon>Pleurotineae</taxon>
        <taxon>Pleurotaceae</taxon>
        <taxon>Pleurotus</taxon>
    </lineage>
</organism>
<dbReference type="OrthoDB" id="3223825at2759"/>
<accession>A0A8H6ZMK2</accession>
<dbReference type="Proteomes" id="UP000623687">
    <property type="component" value="Unassembled WGS sequence"/>
</dbReference>
<dbReference type="RefSeq" id="XP_036628672.1">
    <property type="nucleotide sequence ID" value="XM_036779283.1"/>
</dbReference>
<dbReference type="AlphaFoldDB" id="A0A8H6ZMK2"/>
<dbReference type="GeneID" id="59379603"/>
<dbReference type="EMBL" id="JACETU010000007">
    <property type="protein sequence ID" value="KAF7424478.1"/>
    <property type="molecule type" value="Genomic_DNA"/>
</dbReference>
<sequence length="422" mass="46322">MQELEHLGPADELFVERLEAFMQKCLLEVRAFSEREHRSYEETVRRVAEWHTNYLLERSHRNLVSDAQLVRVRPVLLEVSQTLESLHRLTGVHSFFLAVNPRDSSDQGFLGGTTVGRDFWRRLRGGGDAGANHFKSHCLKAGPDAACAYTPPAAPQAPPLVAGPSTTQKSSPAHALKNELYNAIRSRLRTTSGVRNAEMKWSNHERLSAYGVRMVGWPEDIPKKNPSVLNSTQNKQLLELAQTGVLGFSRLDGRSVTSSMGEGLWNNPVDDASSPRNAEKSWTNHERRLGAYGALTVSWPDDIPENPSALNPVEFDQTDDSLSVASSMHAEDLVDKTSEEDAQTLDFMNEYICSDGDYAAGSLGDSTISVRPPDSFISDVIDGMQQYSMSSRSPDDSGDGGVASAAEGDGDLGSRKRPRYGG</sequence>
<evidence type="ECO:0000256" key="1">
    <source>
        <dbReference type="SAM" id="MobiDB-lite"/>
    </source>
</evidence>
<protein>
    <submittedName>
        <fullName evidence="2">Uncharacterized protein</fullName>
    </submittedName>
</protein>
<feature type="region of interest" description="Disordered" evidence="1">
    <location>
        <begin position="385"/>
        <end position="422"/>
    </location>
</feature>
<evidence type="ECO:0000313" key="2">
    <source>
        <dbReference type="EMBL" id="KAF7424478.1"/>
    </source>
</evidence>
<comment type="caution">
    <text evidence="2">The sequence shown here is derived from an EMBL/GenBank/DDBJ whole genome shotgun (WGS) entry which is preliminary data.</text>
</comment>
<evidence type="ECO:0000313" key="3">
    <source>
        <dbReference type="Proteomes" id="UP000623687"/>
    </source>
</evidence>
<proteinExistence type="predicted"/>